<dbReference type="FunFam" id="2.40.50.140:FF:000291">
    <property type="entry name" value="mRNA-capping enzyme"/>
    <property type="match status" value="1"/>
</dbReference>
<sequence>MSNRDKKLGPPPRWVNCPRKGHLVQGKFLPLKTPLDDRYNDMIPEFSVFNLDLLFGSLKTMKVKMGLLIDLTNTTRFYNSKEVEEKYDCRYVKMQCRGHGETPSMDQTQAFIQMCARFINQKPLEVIGVHCTHGFNRTGFLIISYLVEQFSWELQAAIQCFARARPPGIYKQDYLQELYRRYDEVENTIPAPPLPDWCDEEETVDDDGQSITQANGRPNKIKKEFHKKDAKFMEGVKGVSQLKLQPKLSEVQKKVQAMCEWKKSGFPGSQPVSMDIHNLNFLKQKPYKVSWKADGTRYMALVDGPNEVFMVDRDNTVFHIPGLNFRQRKDLKLHLRDTLLDGEMILDTVEGKSVPRFLVYDIVRFEGKEVGKVDFNTRLVCIEREIIGPRHAAITQGLFDKTKEPFSVRMKPFWDVSVCRKILDGSFASQVSHEVDGLIFQPVPDPYEPGRCKNVLKWKPPDMNSIDFKLQVVKECGEGMLPTTKGYLYVLHQQAPLAQIKLTKELKELDGKIIECSYNGKDWVFMRQRTDKSFPNSISTAQGVWESIRSPVTKELLFQVAENERFKAPPKPQQRDDLMPPPAKIPKR</sequence>
<dbReference type="GO" id="GO:0005524">
    <property type="term" value="F:ATP binding"/>
    <property type="evidence" value="ECO:0007669"/>
    <property type="project" value="InterPro"/>
</dbReference>
<dbReference type="Gene3D" id="3.30.1490.430">
    <property type="match status" value="1"/>
</dbReference>
<dbReference type="SUPFAM" id="SSF56091">
    <property type="entry name" value="DNA ligase/mRNA capping enzyme, catalytic domain"/>
    <property type="match status" value="1"/>
</dbReference>
<dbReference type="FunFam" id="3.30.470.30:FF:000040">
    <property type="entry name" value="mRNA-capping enzyme"/>
    <property type="match status" value="1"/>
</dbReference>
<dbReference type="GO" id="GO:0005525">
    <property type="term" value="F:GTP binding"/>
    <property type="evidence" value="ECO:0007669"/>
    <property type="project" value="UniProtKB-UniRule"/>
</dbReference>
<dbReference type="GO" id="GO:0140818">
    <property type="term" value="F:mRNA 5'-triphosphate monophosphatase activity"/>
    <property type="evidence" value="ECO:0007669"/>
    <property type="project" value="UniProtKB-EC"/>
</dbReference>
<feature type="binding site" evidence="15">
    <location>
        <begin position="457"/>
        <end position="459"/>
    </location>
    <ligand>
        <name>GTP</name>
        <dbReference type="ChEBI" id="CHEBI:37565"/>
    </ligand>
</feature>
<keyword evidence="20" id="KW-1185">Reference proteome</keyword>
<dbReference type="PANTHER" id="PTHR10367:SF17">
    <property type="entry name" value="MRNA-CAPPING ENZYME"/>
    <property type="match status" value="1"/>
</dbReference>
<name>A0A8W8N369_MAGGI</name>
<evidence type="ECO:0000256" key="9">
    <source>
        <dbReference type="ARBA" id="ARBA00023134"/>
    </source>
</evidence>
<dbReference type="PROSITE" id="PS50054">
    <property type="entry name" value="TYR_PHOSPHATASE_DUAL"/>
    <property type="match status" value="1"/>
</dbReference>
<keyword evidence="5 12" id="KW-0547">Nucleotide-binding</keyword>
<dbReference type="SMR" id="A0A8W8N369"/>
<evidence type="ECO:0000256" key="12">
    <source>
        <dbReference type="PIRNR" id="PIRNR036958"/>
    </source>
</evidence>
<dbReference type="GO" id="GO:0004651">
    <property type="term" value="F:polynucleotide 5'-phosphatase activity"/>
    <property type="evidence" value="ECO:0007669"/>
    <property type="project" value="UniProtKB-UniRule"/>
</dbReference>
<evidence type="ECO:0000256" key="5">
    <source>
        <dbReference type="ARBA" id="ARBA00022741"/>
    </source>
</evidence>
<dbReference type="InterPro" id="IPR012340">
    <property type="entry name" value="NA-bd_OB-fold"/>
</dbReference>
<keyword evidence="8 12" id="KW-0506">mRNA capping</keyword>
<evidence type="ECO:0000256" key="7">
    <source>
        <dbReference type="ARBA" id="ARBA00022912"/>
    </source>
</evidence>
<dbReference type="Pfam" id="PF01331">
    <property type="entry name" value="mRNA_cap_enzyme"/>
    <property type="match status" value="1"/>
</dbReference>
<dbReference type="CDD" id="cd07895">
    <property type="entry name" value="Adenylation_mRNA_capping"/>
    <property type="match status" value="1"/>
</dbReference>
<dbReference type="EnsemblMetazoa" id="G5096.2">
    <property type="protein sequence ID" value="G5096.2:cds"/>
    <property type="gene ID" value="G5096"/>
</dbReference>
<dbReference type="Gene3D" id="2.40.50.140">
    <property type="entry name" value="Nucleic acid-binding proteins"/>
    <property type="match status" value="1"/>
</dbReference>
<organism evidence="19 20">
    <name type="scientific">Magallana gigas</name>
    <name type="common">Pacific oyster</name>
    <name type="synonym">Crassostrea gigas</name>
    <dbReference type="NCBI Taxonomy" id="29159"/>
    <lineage>
        <taxon>Eukaryota</taxon>
        <taxon>Metazoa</taxon>
        <taxon>Spiralia</taxon>
        <taxon>Lophotrochozoa</taxon>
        <taxon>Mollusca</taxon>
        <taxon>Bivalvia</taxon>
        <taxon>Autobranchia</taxon>
        <taxon>Pteriomorphia</taxon>
        <taxon>Ostreida</taxon>
        <taxon>Ostreoidea</taxon>
        <taxon>Ostreidae</taxon>
        <taxon>Magallana</taxon>
    </lineage>
</organism>
<comment type="similarity">
    <text evidence="12">In the C-terminal section; belongs to the eukaryotic GTase family.</text>
</comment>
<dbReference type="Pfam" id="PF00782">
    <property type="entry name" value="DSPc"/>
    <property type="match status" value="1"/>
</dbReference>
<dbReference type="PROSITE" id="PS00383">
    <property type="entry name" value="TYR_PHOSPHATASE_1"/>
    <property type="match status" value="1"/>
</dbReference>
<comment type="subcellular location">
    <subcellularLocation>
        <location evidence="1 12">Nucleus</location>
    </subcellularLocation>
</comment>
<dbReference type="FunFam" id="3.90.190.10:FF:000040">
    <property type="entry name" value="mRNA-capping enzyme"/>
    <property type="match status" value="1"/>
</dbReference>
<feature type="active site" description="Phosphocysteine intermediate" evidence="13">
    <location>
        <position position="131"/>
    </location>
</feature>
<dbReference type="InterPro" id="IPR051029">
    <property type="entry name" value="mRNA_Capping_Enz/RNA_Phosphat"/>
</dbReference>
<dbReference type="EC" id="2.7.7.50" evidence="12"/>
<keyword evidence="4 12" id="KW-0548">Nucleotidyltransferase</keyword>
<dbReference type="GO" id="GO:0006370">
    <property type="term" value="P:7-methylguanosine mRNA capping"/>
    <property type="evidence" value="ECO:0007669"/>
    <property type="project" value="UniProtKB-UniRule"/>
</dbReference>
<feature type="region of interest" description="Disordered" evidence="16">
    <location>
        <begin position="563"/>
        <end position="588"/>
    </location>
</feature>
<dbReference type="InterPro" id="IPR013846">
    <property type="entry name" value="mRNA_cap_enzyme_C"/>
</dbReference>
<proteinExistence type="inferred from homology"/>
<keyword evidence="6 12" id="KW-0378">Hydrolase</keyword>
<keyword evidence="9 12" id="KW-0342">GTP-binding</keyword>
<evidence type="ECO:0000256" key="6">
    <source>
        <dbReference type="ARBA" id="ARBA00022801"/>
    </source>
</evidence>
<dbReference type="InterPro" id="IPR000387">
    <property type="entry name" value="Tyr_Pase_dom"/>
</dbReference>
<comment type="function">
    <text evidence="12">Bifunctional mRNA-capping enzyme exhibiting RNA 5'-triphosphate monophosphatase activity in the N-terminal part and mRNA guanylyltransferase activity in the C-terminal part. Catalyzes the first two steps of cap formation: by removing the gamma-phosphate from the 5'-triphosphate end of nascent mRNA to yield a diphosphate end, and by transferring the GMP moiety of GTP to the 5'-diphosphate terminus of RNA via a covalent enzyme-GMP reaction intermediate.</text>
</comment>
<dbReference type="Proteomes" id="UP000005408">
    <property type="component" value="Unassembled WGS sequence"/>
</dbReference>
<accession>A0A8W8N369</accession>
<feature type="compositionally biased region" description="Pro residues" evidence="16">
    <location>
        <begin position="579"/>
        <end position="588"/>
    </location>
</feature>
<keyword evidence="7" id="KW-0904">Protein phosphatase</keyword>
<feature type="binding site" evidence="15">
    <location>
        <begin position="341"/>
        <end position="343"/>
    </location>
    <ligand>
        <name>GTP</name>
        <dbReference type="ChEBI" id="CHEBI:37565"/>
    </ligand>
</feature>
<feature type="domain" description="Tyrosine specific protein phosphatases" evidence="18">
    <location>
        <begin position="109"/>
        <end position="176"/>
    </location>
</feature>
<dbReference type="PROSITE" id="PS50056">
    <property type="entry name" value="TYR_PHOSPHATASE_2"/>
    <property type="match status" value="1"/>
</dbReference>
<comment type="catalytic activity">
    <reaction evidence="11">
        <text>a 5'-end diphospho-ribonucleoside in mRNA + GTP + H(+) = a 5'-end (5'-triphosphoguanosine)-ribonucleoside in mRNA + diphosphate</text>
        <dbReference type="Rhea" id="RHEA:67012"/>
        <dbReference type="Rhea" id="RHEA-COMP:17165"/>
        <dbReference type="Rhea" id="RHEA-COMP:17166"/>
        <dbReference type="ChEBI" id="CHEBI:15378"/>
        <dbReference type="ChEBI" id="CHEBI:33019"/>
        <dbReference type="ChEBI" id="CHEBI:37565"/>
        <dbReference type="ChEBI" id="CHEBI:167616"/>
        <dbReference type="ChEBI" id="CHEBI:167617"/>
        <dbReference type="EC" id="2.7.7.50"/>
    </reaction>
    <physiologicalReaction direction="left-to-right" evidence="11">
        <dbReference type="Rhea" id="RHEA:67013"/>
    </physiologicalReaction>
</comment>
<dbReference type="InterPro" id="IPR016130">
    <property type="entry name" value="Tyr_Pase_AS"/>
</dbReference>
<evidence type="ECO:0000256" key="10">
    <source>
        <dbReference type="ARBA" id="ARBA00023242"/>
    </source>
</evidence>
<feature type="binding site" evidence="15">
    <location>
        <position position="313"/>
    </location>
    <ligand>
        <name>GTP</name>
        <dbReference type="ChEBI" id="CHEBI:37565"/>
    </ligand>
</feature>
<dbReference type="FunFam" id="4.10.87.10:FF:000001">
    <property type="entry name" value="mRNA-capping enzyme"/>
    <property type="match status" value="1"/>
</dbReference>
<dbReference type="InterPro" id="IPR017074">
    <property type="entry name" value="mRNA_cap_enz_bifunc"/>
</dbReference>
<dbReference type="GO" id="GO:0004721">
    <property type="term" value="F:phosphoprotein phosphatase activity"/>
    <property type="evidence" value="ECO:0007669"/>
    <property type="project" value="UniProtKB-UniRule"/>
</dbReference>
<reference evidence="19" key="1">
    <citation type="submission" date="2022-08" db="UniProtKB">
        <authorList>
            <consortium name="EnsemblMetazoa"/>
        </authorList>
    </citation>
    <scope>IDENTIFICATION</scope>
    <source>
        <strain evidence="19">05x7-T-G4-1.051#20</strain>
    </source>
</reference>
<feature type="binding site" evidence="15">
    <location>
        <position position="297"/>
    </location>
    <ligand>
        <name>GTP</name>
        <dbReference type="ChEBI" id="CHEBI:37565"/>
    </ligand>
</feature>
<evidence type="ECO:0000256" key="13">
    <source>
        <dbReference type="PIRSR" id="PIRSR036958-1"/>
    </source>
</evidence>
<dbReference type="InterPro" id="IPR029021">
    <property type="entry name" value="Prot-tyrosine_phosphatase-like"/>
</dbReference>
<evidence type="ECO:0000313" key="20">
    <source>
        <dbReference type="Proteomes" id="UP000005408"/>
    </source>
</evidence>
<evidence type="ECO:0000256" key="11">
    <source>
        <dbReference type="ARBA" id="ARBA00044624"/>
    </source>
</evidence>
<evidence type="ECO:0000256" key="3">
    <source>
        <dbReference type="ARBA" id="ARBA00022679"/>
    </source>
</evidence>
<keyword evidence="10 12" id="KW-0539">Nucleus</keyword>
<dbReference type="InterPro" id="IPR001339">
    <property type="entry name" value="mRNA_cap_enzyme_adenylation"/>
</dbReference>
<dbReference type="Pfam" id="PF03919">
    <property type="entry name" value="mRNA_cap_C"/>
    <property type="match status" value="1"/>
</dbReference>
<dbReference type="InterPro" id="IPR000340">
    <property type="entry name" value="Dual-sp_phosphatase_cat-dom"/>
</dbReference>
<comment type="catalytic activity">
    <reaction evidence="12">
        <text>a 5'-end triphospho-ribonucleoside in mRNA + H2O = a 5'-end diphospho-ribonucleoside in mRNA + phosphate + H(+)</text>
        <dbReference type="Rhea" id="RHEA:67004"/>
        <dbReference type="Rhea" id="RHEA-COMP:17164"/>
        <dbReference type="Rhea" id="RHEA-COMP:17165"/>
        <dbReference type="ChEBI" id="CHEBI:15377"/>
        <dbReference type="ChEBI" id="CHEBI:15378"/>
        <dbReference type="ChEBI" id="CHEBI:43474"/>
        <dbReference type="ChEBI" id="CHEBI:167616"/>
        <dbReference type="ChEBI" id="CHEBI:167618"/>
        <dbReference type="EC" id="3.6.1.74"/>
    </reaction>
</comment>
<dbReference type="GO" id="GO:0004484">
    <property type="term" value="F:mRNA guanylyltransferase activity"/>
    <property type="evidence" value="ECO:0007669"/>
    <property type="project" value="UniProtKB-UniRule"/>
</dbReference>
<dbReference type="PANTHER" id="PTHR10367">
    <property type="entry name" value="MRNA-CAPPING ENZYME"/>
    <property type="match status" value="1"/>
</dbReference>
<evidence type="ECO:0000256" key="1">
    <source>
        <dbReference type="ARBA" id="ARBA00004123"/>
    </source>
</evidence>
<feature type="binding site" evidence="15">
    <location>
        <begin position="527"/>
        <end position="532"/>
    </location>
    <ligand>
        <name>GTP</name>
        <dbReference type="ChEBI" id="CHEBI:37565"/>
    </ligand>
</feature>
<dbReference type="Gene3D" id="3.90.190.10">
    <property type="entry name" value="Protein tyrosine phosphatase superfamily"/>
    <property type="match status" value="1"/>
</dbReference>
<feature type="domain" description="Tyrosine-protein phosphatase" evidence="17">
    <location>
        <begin position="38"/>
        <end position="188"/>
    </location>
</feature>
<dbReference type="InterPro" id="IPR020422">
    <property type="entry name" value="TYR_PHOSPHATASE_DUAL_dom"/>
</dbReference>
<evidence type="ECO:0000313" key="19">
    <source>
        <dbReference type="EnsemblMetazoa" id="G5096.2:cds"/>
    </source>
</evidence>
<comment type="similarity">
    <text evidence="12">In the N-terminal section; belongs to the non-receptor class of the protein-tyrosine phosphatase family.</text>
</comment>
<dbReference type="SUPFAM" id="SSF50249">
    <property type="entry name" value="Nucleic acid-binding proteins"/>
    <property type="match status" value="1"/>
</dbReference>
<evidence type="ECO:0000256" key="8">
    <source>
        <dbReference type="ARBA" id="ARBA00023042"/>
    </source>
</evidence>
<dbReference type="EC" id="3.6.1.74" evidence="12"/>
<evidence type="ECO:0000259" key="18">
    <source>
        <dbReference type="PROSITE" id="PS50056"/>
    </source>
</evidence>
<keyword evidence="2 12" id="KW-0507">mRNA processing</keyword>
<evidence type="ECO:0000256" key="16">
    <source>
        <dbReference type="SAM" id="MobiDB-lite"/>
    </source>
</evidence>
<dbReference type="Gene3D" id="3.30.470.30">
    <property type="entry name" value="DNA ligase/mRNA capping enzyme"/>
    <property type="match status" value="1"/>
</dbReference>
<evidence type="ECO:0000256" key="4">
    <source>
        <dbReference type="ARBA" id="ARBA00022695"/>
    </source>
</evidence>
<dbReference type="PIRSF" id="PIRSF036958">
    <property type="entry name" value="mRNA_capping_HCE"/>
    <property type="match status" value="1"/>
</dbReference>
<dbReference type="SUPFAM" id="SSF52799">
    <property type="entry name" value="(Phosphotyrosine protein) phosphatases II"/>
    <property type="match status" value="1"/>
</dbReference>
<dbReference type="GO" id="GO:0005634">
    <property type="term" value="C:nucleus"/>
    <property type="evidence" value="ECO:0007669"/>
    <property type="project" value="UniProtKB-SubCell"/>
</dbReference>
<evidence type="ECO:0000256" key="2">
    <source>
        <dbReference type="ARBA" id="ARBA00022664"/>
    </source>
</evidence>
<feature type="compositionally biased region" description="Basic and acidic residues" evidence="16">
    <location>
        <begin position="563"/>
        <end position="578"/>
    </location>
</feature>
<dbReference type="EnsemblMetazoa" id="G5096.1">
    <property type="protein sequence ID" value="G5096.1:cds"/>
    <property type="gene ID" value="G5096"/>
</dbReference>
<dbReference type="AlphaFoldDB" id="A0A8W8N369"/>
<protein>
    <recommendedName>
        <fullName evidence="12">mRNA-capping enzyme</fullName>
    </recommendedName>
    <domain>
        <recommendedName>
            <fullName evidence="12">mRNA 5'-triphosphate monophosphatase</fullName>
            <ecNumber evidence="12">3.6.1.74</ecNumber>
        </recommendedName>
        <alternativeName>
            <fullName evidence="12">mRNA 5'-phosphatase</fullName>
        </alternativeName>
    </domain>
    <domain>
        <recommendedName>
            <fullName evidence="12">mRNA guanylyltransferase</fullName>
            <ecNumber evidence="12">2.7.7.50</ecNumber>
        </recommendedName>
        <alternativeName>
            <fullName evidence="12">GTP--RNA guanylyltransferase</fullName>
            <shortName evidence="12">GTase</shortName>
        </alternativeName>
    </domain>
</protein>
<keyword evidence="3 12" id="KW-0808">Transferase</keyword>
<evidence type="ECO:0000256" key="15">
    <source>
        <dbReference type="PIRSR" id="PIRSR036958-3"/>
    </source>
</evidence>
<dbReference type="CDD" id="cd17664">
    <property type="entry name" value="Mce1_N"/>
    <property type="match status" value="1"/>
</dbReference>
<evidence type="ECO:0000256" key="14">
    <source>
        <dbReference type="PIRSR" id="PIRSR036958-2"/>
    </source>
</evidence>
<feature type="active site" description="N6-GMP-lysine intermediate" evidence="14">
    <location>
        <position position="292"/>
    </location>
</feature>
<evidence type="ECO:0000259" key="17">
    <source>
        <dbReference type="PROSITE" id="PS50054"/>
    </source>
</evidence>